<feature type="domain" description="RNase H type-1" evidence="1">
    <location>
        <begin position="231"/>
        <end position="375"/>
    </location>
</feature>
<dbReference type="EMBL" id="PQFF01000173">
    <property type="protein sequence ID" value="RHZ77266.1"/>
    <property type="molecule type" value="Genomic_DNA"/>
</dbReference>
<dbReference type="AlphaFoldDB" id="A0A397IU07"/>
<dbReference type="GO" id="GO:0003676">
    <property type="term" value="F:nucleic acid binding"/>
    <property type="evidence" value="ECO:0007669"/>
    <property type="project" value="InterPro"/>
</dbReference>
<dbReference type="OrthoDB" id="411823at2759"/>
<proteinExistence type="predicted"/>
<name>A0A397IU07_9GLOM</name>
<accession>A0A397IU07</accession>
<protein>
    <recommendedName>
        <fullName evidence="1">RNase H type-1 domain-containing protein</fullName>
    </recommendedName>
</protein>
<dbReference type="InterPro" id="IPR036397">
    <property type="entry name" value="RNaseH_sf"/>
</dbReference>
<dbReference type="PROSITE" id="PS50879">
    <property type="entry name" value="RNASE_H_1"/>
    <property type="match status" value="1"/>
</dbReference>
<comment type="caution">
    <text evidence="2">The sequence shown here is derived from an EMBL/GenBank/DDBJ whole genome shotgun (WGS) entry which is preliminary data.</text>
</comment>
<keyword evidence="3" id="KW-1185">Reference proteome</keyword>
<organism evidence="2 3">
    <name type="scientific">Diversispora epigaea</name>
    <dbReference type="NCBI Taxonomy" id="1348612"/>
    <lineage>
        <taxon>Eukaryota</taxon>
        <taxon>Fungi</taxon>
        <taxon>Fungi incertae sedis</taxon>
        <taxon>Mucoromycota</taxon>
        <taxon>Glomeromycotina</taxon>
        <taxon>Glomeromycetes</taxon>
        <taxon>Diversisporales</taxon>
        <taxon>Diversisporaceae</taxon>
        <taxon>Diversispora</taxon>
    </lineage>
</organism>
<dbReference type="GO" id="GO:0004523">
    <property type="term" value="F:RNA-DNA hybrid ribonuclease activity"/>
    <property type="evidence" value="ECO:0007669"/>
    <property type="project" value="InterPro"/>
</dbReference>
<dbReference type="InterPro" id="IPR012337">
    <property type="entry name" value="RNaseH-like_sf"/>
</dbReference>
<dbReference type="SUPFAM" id="SSF53098">
    <property type="entry name" value="Ribonuclease H-like"/>
    <property type="match status" value="1"/>
</dbReference>
<gene>
    <name evidence="2" type="ORF">Glove_183g15</name>
</gene>
<evidence type="ECO:0000259" key="1">
    <source>
        <dbReference type="PROSITE" id="PS50879"/>
    </source>
</evidence>
<dbReference type="Gene3D" id="3.30.420.10">
    <property type="entry name" value="Ribonuclease H-like superfamily/Ribonuclease H"/>
    <property type="match status" value="1"/>
</dbReference>
<evidence type="ECO:0000313" key="3">
    <source>
        <dbReference type="Proteomes" id="UP000266861"/>
    </source>
</evidence>
<dbReference type="Proteomes" id="UP000266861">
    <property type="component" value="Unassembled WGS sequence"/>
</dbReference>
<evidence type="ECO:0000313" key="2">
    <source>
        <dbReference type="EMBL" id="RHZ77266.1"/>
    </source>
</evidence>
<sequence length="654" mass="77186">MIISKAKEKLIVWESTYKGKSIITIPSGGKYTFKQLWEDLRYEEKLLHKGLRENGIIEENHQDDKLRNLYEHNFNTFNNLTKKHVSTKKLWIAHKENNELIIGKEYKRGKQVIDKRNTQKLKHYNIVTTNLEPTSVLLPCEGCEINTRENNEECVYRLDKNKEDKIEIPATAIMENYEEDVQENDTLNIPLNIIDEEDNQRKSKYHEIQKWINCEDENIRELIYIKEKLKNKKQVKVYTDGSLETTLTENIMGFGWVIPEVKDYERLTFRGNIKNFPSSTRAELMAIFTALIVMPKRSKVIIYTDSACAIQNIKIITKQINTRKIWTENKNPVILQMINDIVQERRLKIICHKVKAHSGDKYNEIADSLVKIPGFIEGITNNIFEGTTISLNYNNITDRSFISIWKFTPIETPRNRLDLIFKTKHLSKITSDITNKEDSNKRSFALKLLCEELPTLSKRYIHKPNLYSSSSCILCEKLKKEPGIDIKIIKKVVSEVDILNYTYEKDYTLSKNYSDLSFFDVIKGFIPNILVTKVKKICRNKKAKANKIIIDVLEEFQKILKQKRKERCDKVIEWEIKNGITNKDKRTRQIRNDKRTKIQIDKTSNIKERNLHISKMMEKINFQRKQKQKEEDLEFLQMKFFLILLLIKETIYIK</sequence>
<reference evidence="2 3" key="1">
    <citation type="submission" date="2018-08" db="EMBL/GenBank/DDBJ databases">
        <title>Genome and evolution of the arbuscular mycorrhizal fungus Diversispora epigaea (formerly Glomus versiforme) and its bacterial endosymbionts.</title>
        <authorList>
            <person name="Sun X."/>
            <person name="Fei Z."/>
            <person name="Harrison M."/>
        </authorList>
    </citation>
    <scope>NUCLEOTIDE SEQUENCE [LARGE SCALE GENOMIC DNA]</scope>
    <source>
        <strain evidence="2 3">IT104</strain>
    </source>
</reference>
<dbReference type="InterPro" id="IPR002156">
    <property type="entry name" value="RNaseH_domain"/>
</dbReference>
<dbReference type="Pfam" id="PF00075">
    <property type="entry name" value="RNase_H"/>
    <property type="match status" value="1"/>
</dbReference>